<gene>
    <name evidence="2" type="ORF">MCOO_38310</name>
</gene>
<dbReference type="Proteomes" id="UP000465866">
    <property type="component" value="Chromosome"/>
</dbReference>
<keyword evidence="1" id="KW-0812">Transmembrane</keyword>
<accession>A0A7I7L1E4</accession>
<feature type="transmembrane region" description="Helical" evidence="1">
    <location>
        <begin position="7"/>
        <end position="27"/>
    </location>
</feature>
<proteinExistence type="predicted"/>
<organism evidence="2 3">
    <name type="scientific">Mycobacterium cookii</name>
    <dbReference type="NCBI Taxonomy" id="1775"/>
    <lineage>
        <taxon>Bacteria</taxon>
        <taxon>Bacillati</taxon>
        <taxon>Actinomycetota</taxon>
        <taxon>Actinomycetes</taxon>
        <taxon>Mycobacteriales</taxon>
        <taxon>Mycobacteriaceae</taxon>
        <taxon>Mycobacterium</taxon>
    </lineage>
</organism>
<reference evidence="2 3" key="1">
    <citation type="journal article" date="2019" name="Emerg. Microbes Infect.">
        <title>Comprehensive subspecies identification of 175 nontuberculous mycobacteria species based on 7547 genomic profiles.</title>
        <authorList>
            <person name="Matsumoto Y."/>
            <person name="Kinjo T."/>
            <person name="Motooka D."/>
            <person name="Nabeya D."/>
            <person name="Jung N."/>
            <person name="Uechi K."/>
            <person name="Horii T."/>
            <person name="Iida T."/>
            <person name="Fujita J."/>
            <person name="Nakamura S."/>
        </authorList>
    </citation>
    <scope>NUCLEOTIDE SEQUENCE [LARGE SCALE GENOMIC DNA]</scope>
    <source>
        <strain evidence="2 3">JCM 12404</strain>
    </source>
</reference>
<keyword evidence="1" id="KW-1133">Transmembrane helix</keyword>
<keyword evidence="1" id="KW-0472">Membrane</keyword>
<keyword evidence="3" id="KW-1185">Reference proteome</keyword>
<dbReference type="RefSeq" id="WP_163779141.1">
    <property type="nucleotide sequence ID" value="NZ_AP022569.1"/>
</dbReference>
<sequence>MNNNKPFIIAAGAIAALFTASLVFRYIVLSQAGLSGGWILYMGLPAGGIIAVILLLFRLGILNFGDKPSIAAPPWQHHTVAQPPFAAPTSQRLQELESMRDSGTISETEYFAKRARIISGL</sequence>
<feature type="transmembrane region" description="Helical" evidence="1">
    <location>
        <begin position="39"/>
        <end position="57"/>
    </location>
</feature>
<dbReference type="EMBL" id="AP022569">
    <property type="protein sequence ID" value="BBX47816.1"/>
    <property type="molecule type" value="Genomic_DNA"/>
</dbReference>
<evidence type="ECO:0000313" key="2">
    <source>
        <dbReference type="EMBL" id="BBX47816.1"/>
    </source>
</evidence>
<evidence type="ECO:0000313" key="3">
    <source>
        <dbReference type="Proteomes" id="UP000465866"/>
    </source>
</evidence>
<evidence type="ECO:0008006" key="4">
    <source>
        <dbReference type="Google" id="ProtNLM"/>
    </source>
</evidence>
<dbReference type="KEGG" id="mcoo:MCOO_38310"/>
<name>A0A7I7L1E4_9MYCO</name>
<evidence type="ECO:0000256" key="1">
    <source>
        <dbReference type="SAM" id="Phobius"/>
    </source>
</evidence>
<dbReference type="AlphaFoldDB" id="A0A7I7L1E4"/>
<protein>
    <recommendedName>
        <fullName evidence="4">SHOCT domain-containing protein</fullName>
    </recommendedName>
</protein>